<dbReference type="AlphaFoldDB" id="Q52381"/>
<name>Q52381_PSESX</name>
<reference evidence="2" key="1">
    <citation type="journal article" date="1994" name="Appl. Environ. Microbiol.">
        <title>Cloning and expression of genes required for coronamic Acid (2-ethyl-1-aminocyclopropane 1-carboxylic Acid), an intermediate in the biosynthesis of the phytotoxin coronatine.</title>
        <authorList>
            <person name="Ullrich M."/>
            <person name="Guenzi A."/>
            <person name="Mitchell R."/>
            <person name="Bender C."/>
        </authorList>
    </citation>
    <scope>NUCLEOTIDE SEQUENCE</scope>
    <source>
        <strain evidence="2">Pv. glycinea</strain>
    </source>
</reference>
<feature type="transmembrane region" description="Helical" evidence="1">
    <location>
        <begin position="167"/>
        <end position="187"/>
    </location>
</feature>
<reference evidence="2" key="2">
    <citation type="journal article" date="1994" name="J. Bacteriol.">
        <title>The biosynthetic gene cluster for coronamic acid, an ethylcyclopropyl amino acid, contains genes homologous to amino acid-activating enzymes and thioesterases.</title>
        <authorList>
            <person name="Ullrich M."/>
            <person name="Bender C."/>
        </authorList>
    </citation>
    <scope>NUCLEOTIDE SEQUENCE</scope>
    <source>
        <strain evidence="2">Pv. glycinea</strain>
    </source>
</reference>
<reference evidence="2" key="3">
    <citation type="submission" date="1997-12" db="EMBL/GenBank/DDBJ databases">
        <authorList>
            <person name="Ullrich M."/>
        </authorList>
    </citation>
    <scope>NUCLEOTIDE SEQUENCE</scope>
    <source>
        <strain evidence="2">Pv. glycinea</strain>
    </source>
</reference>
<gene>
    <name evidence="2" type="primary">cmaU</name>
</gene>
<organism evidence="2">
    <name type="scientific">Pseudomonas syringae</name>
    <dbReference type="NCBI Taxonomy" id="317"/>
    <lineage>
        <taxon>Bacteria</taxon>
        <taxon>Pseudomonadati</taxon>
        <taxon>Pseudomonadota</taxon>
        <taxon>Gammaproteobacteria</taxon>
        <taxon>Pseudomonadales</taxon>
        <taxon>Pseudomonadaceae</taxon>
        <taxon>Pseudomonas</taxon>
    </lineage>
</organism>
<keyword evidence="1" id="KW-0472">Membrane</keyword>
<feature type="transmembrane region" description="Helical" evidence="1">
    <location>
        <begin position="134"/>
        <end position="155"/>
    </location>
</feature>
<proteinExistence type="predicted"/>
<sequence>MFNIMSVLGLLLLMPGPPNTLLLRSGALSGFRHAWSLSLLEYSAYLLQISFWGYLLRHIGDSAPWCLKVVQLASMAYLFKTSHRLWRNPDNPCHSSPNVQISGMYFLGLTLINPKGLLVVSFIVRAAPFTDIKLYLYFVAQLSMVVIPIGCAWVLLGLTTLNINRTASVIICCFAVAILSQLTDSLIKSQIGILGVREPLIYSIFRPATLWRPGFIWGQQLDFRINQRLLRSREVVVWIMLASFGVSLPLLLDKPKGGYFVAASMGRIKANRLVRGSSYSVNTLDIFRSGIFLTHDYIKSSWRKF</sequence>
<keyword evidence="1" id="KW-1133">Transmembrane helix</keyword>
<feature type="transmembrane region" description="Helical" evidence="1">
    <location>
        <begin position="235"/>
        <end position="252"/>
    </location>
</feature>
<feature type="transmembrane region" description="Helical" evidence="1">
    <location>
        <begin position="99"/>
        <end position="122"/>
    </location>
</feature>
<keyword evidence="1" id="KW-0812">Transmembrane</keyword>
<accession>Q52381</accession>
<evidence type="ECO:0000313" key="2">
    <source>
        <dbReference type="EMBL" id="AAC46034.1"/>
    </source>
</evidence>
<protein>
    <submittedName>
        <fullName evidence="2">CmaU</fullName>
    </submittedName>
</protein>
<dbReference type="EMBL" id="U14657">
    <property type="protein sequence ID" value="AAC46034.1"/>
    <property type="molecule type" value="Genomic_DNA"/>
</dbReference>
<dbReference type="PIR" id="C55543">
    <property type="entry name" value="C55543"/>
</dbReference>
<evidence type="ECO:0000256" key="1">
    <source>
        <dbReference type="SAM" id="Phobius"/>
    </source>
</evidence>